<dbReference type="EMBL" id="FOSN01000003">
    <property type="protein sequence ID" value="SFK19953.1"/>
    <property type="molecule type" value="Genomic_DNA"/>
</dbReference>
<reference evidence="2 3" key="1">
    <citation type="submission" date="2016-10" db="EMBL/GenBank/DDBJ databases">
        <authorList>
            <person name="de Groot N.N."/>
        </authorList>
    </citation>
    <scope>NUCLEOTIDE SEQUENCE [LARGE SCALE GENOMIC DNA]</scope>
    <source>
        <strain evidence="2 3">NE2</strain>
    </source>
</reference>
<keyword evidence="3" id="KW-1185">Reference proteome</keyword>
<gene>
    <name evidence="2" type="ORF">SAMN05444581_103210</name>
</gene>
<keyword evidence="1" id="KW-0812">Transmembrane</keyword>
<evidence type="ECO:0000256" key="1">
    <source>
        <dbReference type="SAM" id="Phobius"/>
    </source>
</evidence>
<dbReference type="STRING" id="1612308.SAMN05444581_103210"/>
<feature type="transmembrane region" description="Helical" evidence="1">
    <location>
        <begin position="33"/>
        <end position="50"/>
    </location>
</feature>
<keyword evidence="1" id="KW-1133">Transmembrane helix</keyword>
<dbReference type="AlphaFoldDB" id="A0A1I3XK80"/>
<dbReference type="RefSeq" id="WP_175492510.1">
    <property type="nucleotide sequence ID" value="NZ_FOSN01000003.1"/>
</dbReference>
<protein>
    <submittedName>
        <fullName evidence="2">Uncharacterized protein</fullName>
    </submittedName>
</protein>
<evidence type="ECO:0000313" key="3">
    <source>
        <dbReference type="Proteomes" id="UP000198755"/>
    </source>
</evidence>
<organism evidence="2 3">
    <name type="scientific">Methylocapsa palsarum</name>
    <dbReference type="NCBI Taxonomy" id="1612308"/>
    <lineage>
        <taxon>Bacteria</taxon>
        <taxon>Pseudomonadati</taxon>
        <taxon>Pseudomonadota</taxon>
        <taxon>Alphaproteobacteria</taxon>
        <taxon>Hyphomicrobiales</taxon>
        <taxon>Beijerinckiaceae</taxon>
        <taxon>Methylocapsa</taxon>
    </lineage>
</organism>
<sequence length="56" mass="6205">MFKMFEVLVILVAIIPIVYLVNLLPITNHAKNIGGIFVGVTLAMVALVFLKQFLAF</sequence>
<name>A0A1I3XK80_9HYPH</name>
<accession>A0A1I3XK80</accession>
<evidence type="ECO:0000313" key="2">
    <source>
        <dbReference type="EMBL" id="SFK19953.1"/>
    </source>
</evidence>
<feature type="transmembrane region" description="Helical" evidence="1">
    <location>
        <begin position="7"/>
        <end position="27"/>
    </location>
</feature>
<proteinExistence type="predicted"/>
<keyword evidence="1" id="KW-0472">Membrane</keyword>
<dbReference type="Proteomes" id="UP000198755">
    <property type="component" value="Unassembled WGS sequence"/>
</dbReference>